<dbReference type="Proteomes" id="UP000095281">
    <property type="component" value="Unplaced"/>
</dbReference>
<feature type="compositionally biased region" description="Pro residues" evidence="1">
    <location>
        <begin position="63"/>
        <end position="74"/>
    </location>
</feature>
<organism evidence="2 3">
    <name type="scientific">Meloidogyne hapla</name>
    <name type="common">Root-knot nematode worm</name>
    <dbReference type="NCBI Taxonomy" id="6305"/>
    <lineage>
        <taxon>Eukaryota</taxon>
        <taxon>Metazoa</taxon>
        <taxon>Ecdysozoa</taxon>
        <taxon>Nematoda</taxon>
        <taxon>Chromadorea</taxon>
        <taxon>Rhabditida</taxon>
        <taxon>Tylenchina</taxon>
        <taxon>Tylenchomorpha</taxon>
        <taxon>Tylenchoidea</taxon>
        <taxon>Meloidogynidae</taxon>
        <taxon>Meloidogyninae</taxon>
        <taxon>Meloidogyne</taxon>
    </lineage>
</organism>
<dbReference type="AlphaFoldDB" id="A0A1I8C2E4"/>
<feature type="region of interest" description="Disordered" evidence="1">
    <location>
        <begin position="56"/>
        <end position="77"/>
    </location>
</feature>
<evidence type="ECO:0000256" key="1">
    <source>
        <dbReference type="SAM" id="MobiDB-lite"/>
    </source>
</evidence>
<reference evidence="3" key="1">
    <citation type="submission" date="2016-11" db="UniProtKB">
        <authorList>
            <consortium name="WormBaseParasite"/>
        </authorList>
    </citation>
    <scope>IDENTIFICATION</scope>
</reference>
<keyword evidence="2" id="KW-1185">Reference proteome</keyword>
<proteinExistence type="predicted"/>
<protein>
    <submittedName>
        <fullName evidence="3">Col_cuticle_N domain-containing protein</fullName>
    </submittedName>
</protein>
<evidence type="ECO:0000313" key="3">
    <source>
        <dbReference type="WBParaSite" id="MhA1_Contig933.frz3.gene15"/>
    </source>
</evidence>
<accession>A0A1I8C2E4</accession>
<evidence type="ECO:0000313" key="2">
    <source>
        <dbReference type="Proteomes" id="UP000095281"/>
    </source>
</evidence>
<dbReference type="WBParaSite" id="MhA1_Contig933.frz3.gene15">
    <property type="protein sequence ID" value="MhA1_Contig933.frz3.gene15"/>
    <property type="gene ID" value="MhA1_Contig933.frz3.gene15"/>
</dbReference>
<sequence length="200" mass="22048">MPGEKGMRGLMGPRGEFGVVGMPGPHGAPGVPGQPGGCWHCKQDASYQQQTTSKYQYSISPPSSTPPTLLPPSPIKQELSYNSIPTQIPLFKPIKEEENNKAFGQIQINKIGSSPSIPIQMLPPGYEKEEQIKFQKNGPIQLATFFGYGIGGNYGRNNENNKNVIKFGREEENNDDFIDVTNNEKQEEKEVEINNKAVLV</sequence>
<name>A0A1I8C2E4_MELHA</name>